<dbReference type="PANTHER" id="PTHR13369">
    <property type="match status" value="1"/>
</dbReference>
<dbReference type="EMBL" id="JBBPFD010000009">
    <property type="protein sequence ID" value="KAK7912874.1"/>
    <property type="molecule type" value="Genomic_DNA"/>
</dbReference>
<accession>A0AAW0P2H1</accession>
<keyword evidence="3" id="KW-1185">Reference proteome</keyword>
<dbReference type="Proteomes" id="UP001460270">
    <property type="component" value="Unassembled WGS sequence"/>
</dbReference>
<reference evidence="3" key="1">
    <citation type="submission" date="2024-04" db="EMBL/GenBank/DDBJ databases">
        <title>Salinicola lusitanus LLJ914,a marine bacterium isolated from the Okinawa Trough.</title>
        <authorList>
            <person name="Li J."/>
        </authorList>
    </citation>
    <scope>NUCLEOTIDE SEQUENCE [LARGE SCALE GENOMIC DNA]</scope>
</reference>
<dbReference type="PANTHER" id="PTHR13369:SF0">
    <property type="entry name" value="GLUTATHIONE S-TRANSFERASE C-TERMINAL DOMAIN-CONTAINING PROTEIN"/>
    <property type="match status" value="1"/>
</dbReference>
<sequence>MVQKVKRLDTDQWRAAKLNLSSEQAVLHQITIQWPDSFDSHVSAASASACSLSPASRPHRLILPQPELMLRAIAVKATQSRRQLTTSVRVREKWKKSDVGLHACGVATDMVMEHCIQARAAFVISPCCYGFIQNANKFSFPRRFVLSSNQHSTV</sequence>
<dbReference type="GO" id="GO:0005737">
    <property type="term" value="C:cytoplasm"/>
    <property type="evidence" value="ECO:0007669"/>
    <property type="project" value="TreeGrafter"/>
</dbReference>
<feature type="domain" description="Methyltransferase" evidence="1">
    <location>
        <begin position="92"/>
        <end position="133"/>
    </location>
</feature>
<name>A0AAW0P2H1_9GOBI</name>
<dbReference type="InterPro" id="IPR025714">
    <property type="entry name" value="Methyltranfer_dom"/>
</dbReference>
<evidence type="ECO:0000313" key="2">
    <source>
        <dbReference type="EMBL" id="KAK7912874.1"/>
    </source>
</evidence>
<organism evidence="2 3">
    <name type="scientific">Mugilogobius chulae</name>
    <name type="common">yellowstripe goby</name>
    <dbReference type="NCBI Taxonomy" id="88201"/>
    <lineage>
        <taxon>Eukaryota</taxon>
        <taxon>Metazoa</taxon>
        <taxon>Chordata</taxon>
        <taxon>Craniata</taxon>
        <taxon>Vertebrata</taxon>
        <taxon>Euteleostomi</taxon>
        <taxon>Actinopterygii</taxon>
        <taxon>Neopterygii</taxon>
        <taxon>Teleostei</taxon>
        <taxon>Neoteleostei</taxon>
        <taxon>Acanthomorphata</taxon>
        <taxon>Gobiaria</taxon>
        <taxon>Gobiiformes</taxon>
        <taxon>Gobioidei</taxon>
        <taxon>Gobiidae</taxon>
        <taxon>Gobionellinae</taxon>
        <taxon>Mugilogobius</taxon>
    </lineage>
</organism>
<dbReference type="AlphaFoldDB" id="A0AAW0P2H1"/>
<proteinExistence type="predicted"/>
<gene>
    <name evidence="2" type="ORF">WMY93_013085</name>
</gene>
<comment type="caution">
    <text evidence="2">The sequence shown here is derived from an EMBL/GenBank/DDBJ whole genome shotgun (WGS) entry which is preliminary data.</text>
</comment>
<evidence type="ECO:0000259" key="1">
    <source>
        <dbReference type="Pfam" id="PF13679"/>
    </source>
</evidence>
<dbReference type="Pfam" id="PF13679">
    <property type="entry name" value="Methyltransf_32"/>
    <property type="match status" value="1"/>
</dbReference>
<evidence type="ECO:0000313" key="3">
    <source>
        <dbReference type="Proteomes" id="UP001460270"/>
    </source>
</evidence>
<protein>
    <recommendedName>
        <fullName evidence="1">Methyltransferase domain-containing protein</fullName>
    </recommendedName>
</protein>